<gene>
    <name evidence="2" type="ORF">BCON_0024g00100</name>
</gene>
<feature type="compositionally biased region" description="Polar residues" evidence="1">
    <location>
        <begin position="412"/>
        <end position="423"/>
    </location>
</feature>
<proteinExistence type="predicted"/>
<sequence>MHRPRHHIDYSDNEEIQLPVPKRVPIIWSDEDDKALAETSSWEFRIWRKVKELYGVDATDIIPPNTTASFLSDRGTNNVPVWAVLPARRLTKILKCPIFRGHSGLNLLHYSILLARFHRLPHLSLNPNNGQVRQYLKNHVPPLPEPPRDLPIHSDFTKNIKRCAEQNSRESSVALGISALDFETIINSWDVYVRENPEHGLKTVAEYSARRTERVPVSENGSILQMKKRALVNAFRRPADRIPDDAQIPDEPNDLESPHMTSDDESPMQRQEDIGNLEYQSEPMAENPPPRQSTQNRRDRRREPVAQNYYQSESEDSEYQPRSKARNGPYNRSRKHQGKRGKENSEHQPDSVVWHHSSENSAQYQSESEGSDHQPSPATLNKASDNLSVRQGRGRPKPGARNRVMKPPSPQEGPSSGRPSSKQNHLDLAEVIVISSDDEDSTQKRRNGVGPRTEKTLPETTRTRSSENSAQGRPRKEFEAEPITDNGIGLSAESRRGRTGPSHRTKLSSNSMQHRTEWEDSGTEDWGNQCEVMIKHSAQWQRWKRYSELAPRQDSLQRRRAIASEQHPEPLSQKQAPDYLAQRRRERHYIPRPWNSLYDEDEEDEGSERHNPEENFHAQNFGIKDPALVGGNDEVRRRRREQLESTITRKPAGSHGEENNQRSENNDRTGWHKHTLHMLVEGERIHGFPDSKVKAFDRVGRKEADIQPDNGMRVLSSSEEKEIVPWKRLSDRK</sequence>
<feature type="compositionally biased region" description="Basic residues" evidence="1">
    <location>
        <begin position="392"/>
        <end position="404"/>
    </location>
</feature>
<feature type="compositionally biased region" description="Basic and acidic residues" evidence="1">
    <location>
        <begin position="607"/>
        <end position="616"/>
    </location>
</feature>
<feature type="compositionally biased region" description="Basic and acidic residues" evidence="1">
    <location>
        <begin position="452"/>
        <end position="465"/>
    </location>
</feature>
<accession>A0A4Z1IR94</accession>
<evidence type="ECO:0000313" key="3">
    <source>
        <dbReference type="Proteomes" id="UP000297527"/>
    </source>
</evidence>
<feature type="compositionally biased region" description="Basic residues" evidence="1">
    <location>
        <begin position="497"/>
        <end position="506"/>
    </location>
</feature>
<feature type="compositionally biased region" description="Basic and acidic residues" evidence="1">
    <location>
        <begin position="718"/>
        <end position="733"/>
    </location>
</feature>
<dbReference type="AlphaFoldDB" id="A0A4Z1IR94"/>
<comment type="caution">
    <text evidence="2">The sequence shown here is derived from an EMBL/GenBank/DDBJ whole genome shotgun (WGS) entry which is preliminary data.</text>
</comment>
<feature type="region of interest" description="Disordered" evidence="1">
    <location>
        <begin position="236"/>
        <end position="524"/>
    </location>
</feature>
<evidence type="ECO:0000256" key="1">
    <source>
        <dbReference type="SAM" id="MobiDB-lite"/>
    </source>
</evidence>
<organism evidence="2 3">
    <name type="scientific">Botryotinia convoluta</name>
    <dbReference type="NCBI Taxonomy" id="54673"/>
    <lineage>
        <taxon>Eukaryota</taxon>
        <taxon>Fungi</taxon>
        <taxon>Dikarya</taxon>
        <taxon>Ascomycota</taxon>
        <taxon>Pezizomycotina</taxon>
        <taxon>Leotiomycetes</taxon>
        <taxon>Helotiales</taxon>
        <taxon>Sclerotiniaceae</taxon>
        <taxon>Botryotinia</taxon>
    </lineage>
</organism>
<feature type="compositionally biased region" description="Basic and acidic residues" evidence="1">
    <location>
        <begin position="340"/>
        <end position="349"/>
    </location>
</feature>
<feature type="region of interest" description="Disordered" evidence="1">
    <location>
        <begin position="550"/>
        <end position="671"/>
    </location>
</feature>
<reference evidence="2 3" key="1">
    <citation type="submission" date="2017-12" db="EMBL/GenBank/DDBJ databases">
        <title>Comparative genomics of Botrytis spp.</title>
        <authorList>
            <person name="Valero-Jimenez C.A."/>
            <person name="Tapia P."/>
            <person name="Veloso J."/>
            <person name="Silva-Moreno E."/>
            <person name="Staats M."/>
            <person name="Valdes J.H."/>
            <person name="Van Kan J.A.L."/>
        </authorList>
    </citation>
    <scope>NUCLEOTIDE SEQUENCE [LARGE SCALE GENOMIC DNA]</scope>
    <source>
        <strain evidence="2 3">MUCL11595</strain>
    </source>
</reference>
<feature type="compositionally biased region" description="Basic and acidic residues" evidence="1">
    <location>
        <begin position="655"/>
        <end position="670"/>
    </location>
</feature>
<feature type="compositionally biased region" description="Polar residues" evidence="1">
    <location>
        <begin position="359"/>
        <end position="389"/>
    </location>
</feature>
<feature type="region of interest" description="Disordered" evidence="1">
    <location>
        <begin position="701"/>
        <end position="733"/>
    </location>
</feature>
<dbReference type="EMBL" id="PQXN01000024">
    <property type="protein sequence ID" value="TGO61810.1"/>
    <property type="molecule type" value="Genomic_DNA"/>
</dbReference>
<dbReference type="Proteomes" id="UP000297527">
    <property type="component" value="Unassembled WGS sequence"/>
</dbReference>
<dbReference type="OrthoDB" id="3551936at2759"/>
<keyword evidence="3" id="KW-1185">Reference proteome</keyword>
<evidence type="ECO:0000313" key="2">
    <source>
        <dbReference type="EMBL" id="TGO61810.1"/>
    </source>
</evidence>
<name>A0A4Z1IR94_9HELO</name>
<protein>
    <submittedName>
        <fullName evidence="2">Uncharacterized protein</fullName>
    </submittedName>
</protein>